<dbReference type="GO" id="GO:0016020">
    <property type="term" value="C:membrane"/>
    <property type="evidence" value="ECO:0007669"/>
    <property type="project" value="UniProtKB-SubCell"/>
</dbReference>
<feature type="domain" description="Ig-like" evidence="11">
    <location>
        <begin position="27"/>
        <end position="118"/>
    </location>
</feature>
<keyword evidence="6" id="KW-0472">Membrane</keyword>
<dbReference type="InterPro" id="IPR003598">
    <property type="entry name" value="Ig_sub2"/>
</dbReference>
<dbReference type="InterPro" id="IPR007110">
    <property type="entry name" value="Ig-like_dom"/>
</dbReference>
<evidence type="ECO:0000256" key="9">
    <source>
        <dbReference type="SAM" id="MobiDB-lite"/>
    </source>
</evidence>
<dbReference type="SUPFAM" id="SSF49265">
    <property type="entry name" value="Fibronectin type III"/>
    <property type="match status" value="2"/>
</dbReference>
<feature type="compositionally biased region" description="Acidic residues" evidence="9">
    <location>
        <begin position="1224"/>
        <end position="1236"/>
    </location>
</feature>
<evidence type="ECO:0000313" key="13">
    <source>
        <dbReference type="EMBL" id="KAF6031276.1"/>
    </source>
</evidence>
<evidence type="ECO:0000259" key="12">
    <source>
        <dbReference type="PROSITE" id="PS50853"/>
    </source>
</evidence>
<feature type="domain" description="Fibronectin type-III" evidence="12">
    <location>
        <begin position="682"/>
        <end position="776"/>
    </location>
</feature>
<evidence type="ECO:0000256" key="4">
    <source>
        <dbReference type="ARBA" id="ARBA00022737"/>
    </source>
</evidence>
<feature type="compositionally biased region" description="Basic residues" evidence="9">
    <location>
        <begin position="1298"/>
        <end position="1308"/>
    </location>
</feature>
<name>A0A7J7K115_BUGNE</name>
<comment type="caution">
    <text evidence="13">The sequence shown here is derived from an EMBL/GenBank/DDBJ whole genome shotgun (WGS) entry which is preliminary data.</text>
</comment>
<sequence length="1332" mass="146395">MAESVKKWSCCLILLIHCVPAFGQQLPVITTHPSNAYTATGKAHTLSCSFESSTDAKVTWYRNGSKVVTQYDNPSSKYSLALTGDLFFLRFSSADAGWYYCNVTNDFGSAVSNNATLKIAVLSDVFLVHPSPASVVAGSSATLLCQPPDGTPSPQVLWKLNGTLIDIDGDTRLSVIPPGNLRLRFIRKSDEGAYYLFPVEKPEFIETPVDIYQKEGTDVKFKCRAKGDPMPNVTWSKSEGVFNRLRSSVGADGSLTITDIDSNDDGAYTCTISNSGGSDTYTAFLTVYTQPVFVVTPYPKVVRHQSTVRFRCATVGNPDPVLSWSKNQDDSLHLYVKQTKGRFSVLQDGSLQINDTRRRTMAIRDEADAGPPPIITKGPHNQTVTLTEDVELQCKASGSPSPTISWSHNKHPVLEQPRISINRGNLRISDIKVTDAGEYTCLAVSESGEAAASAYLHVLGARLKSVDTLLPPAPEKPGTRLQDITTNSVKLYWSARSGSDADVTYSVEYFTLDNREGWRVAGEGIRYTWFEITGLQPGTSYRMIVRAHNSYGVSEPSPISDYIQTTGQLPTISQPWSADDLETGLALVQVNLTRVDVLTSSDVNVTWELLSGNTHLIQGYQVRVSGLPAKKIFGSASTYHIVSNLSPYTSFHVKIMAFYHQFTSPPSNVRIFETLEDVPSGPPLSVKVKEINANTVQVSWDPPKLSHQNGVITGYVIVCKAEDPQLSRDFPVFANITNVALENLNRNTVYRIGVAASTRAGVGPTSAMWPLDAKPAAQKDTETLWKHALIGGLGGLLWVTICIIIICMCRRHRAHQKATKESVDGDIVTVPLEPATSNGLFVQYQLDHRSQNSHHASVGHPQSMSPPGAEANMRFQASFSEAQHNMDNYDEAEMKAFYNKADTMSSGPYATTMILNNMPDRDETAIPKESPHATLNVNMLHHGSESSCTDNNAGRTGAISNSSGERASPPVLPSFNDMLPPPPLYPPPQGVTHQPLLRHHAPALGSMRPTLGTMPRMGPAHCNTCQRGYHHNTPGVGTGTVRPPPQYMLDNQGRIYNPSLPYMHSYAANNEYQTTYPSMPRGDCGHPFQPYNVCSPHGHSSDSHDYAEPHFECAVDHSLYGGVPRSLQQTRSPQPITSHHTMQHHPHSVPAHLQATLLAHTNSQGSLAGRHHSLPSSEQSQELCMSCAEHTEYDEPWGDQHWSMIWDPNHAHNLQHHLQHAGEQEEEEEGGEEQEETPMLAAEQGSAASSVEAAAQSRSGSRQRQKRRQRAQQLPIRSSSPYNGYSTDSSVVFVPRKPYPKSQRKKQMNSKPKSTKSLAVQVEQEEISHDKV</sequence>
<dbReference type="InterPro" id="IPR003961">
    <property type="entry name" value="FN3_dom"/>
</dbReference>
<dbReference type="PROSITE" id="PS50853">
    <property type="entry name" value="FN3"/>
    <property type="match status" value="3"/>
</dbReference>
<dbReference type="InterPro" id="IPR013783">
    <property type="entry name" value="Ig-like_fold"/>
</dbReference>
<feature type="region of interest" description="Disordered" evidence="9">
    <location>
        <begin position="1124"/>
        <end position="1147"/>
    </location>
</feature>
<evidence type="ECO:0000256" key="3">
    <source>
        <dbReference type="ARBA" id="ARBA00022729"/>
    </source>
</evidence>
<dbReference type="FunFam" id="2.60.40.10:FF:000008">
    <property type="entry name" value="roundabout homolog 2 isoform X2"/>
    <property type="match status" value="1"/>
</dbReference>
<dbReference type="Proteomes" id="UP000593567">
    <property type="component" value="Unassembled WGS sequence"/>
</dbReference>
<keyword evidence="4" id="KW-0677">Repeat</keyword>
<feature type="domain" description="Ig-like" evidence="11">
    <location>
        <begin position="202"/>
        <end position="286"/>
    </location>
</feature>
<feature type="compositionally biased region" description="Polar residues" evidence="9">
    <location>
        <begin position="1275"/>
        <end position="1290"/>
    </location>
</feature>
<evidence type="ECO:0000256" key="10">
    <source>
        <dbReference type="SAM" id="SignalP"/>
    </source>
</evidence>
<dbReference type="Pfam" id="PF00041">
    <property type="entry name" value="fn3"/>
    <property type="match status" value="3"/>
</dbReference>
<dbReference type="GO" id="GO:0098609">
    <property type="term" value="P:cell-cell adhesion"/>
    <property type="evidence" value="ECO:0007669"/>
    <property type="project" value="TreeGrafter"/>
</dbReference>
<dbReference type="SMART" id="SM00060">
    <property type="entry name" value="FN3"/>
    <property type="match status" value="3"/>
</dbReference>
<dbReference type="CDD" id="cd00063">
    <property type="entry name" value="FN3"/>
    <property type="match status" value="3"/>
</dbReference>
<evidence type="ECO:0000256" key="7">
    <source>
        <dbReference type="ARBA" id="ARBA00023157"/>
    </source>
</evidence>
<comment type="subcellular location">
    <subcellularLocation>
        <location evidence="1">Membrane</location>
        <topology evidence="1">Single-pass membrane protein</topology>
    </subcellularLocation>
</comment>
<dbReference type="FunFam" id="2.60.40.10:FF:000032">
    <property type="entry name" value="palladin isoform X1"/>
    <property type="match status" value="1"/>
</dbReference>
<feature type="domain" description="Fibronectin type-III" evidence="12">
    <location>
        <begin position="473"/>
        <end position="569"/>
    </location>
</feature>
<dbReference type="InterPro" id="IPR003599">
    <property type="entry name" value="Ig_sub"/>
</dbReference>
<protein>
    <submittedName>
        <fullName evidence="13">Robo</fullName>
    </submittedName>
</protein>
<dbReference type="Pfam" id="PF07679">
    <property type="entry name" value="I-set"/>
    <property type="match status" value="2"/>
</dbReference>
<dbReference type="Gene3D" id="2.60.40.10">
    <property type="entry name" value="Immunoglobulins"/>
    <property type="match status" value="8"/>
</dbReference>
<keyword evidence="8" id="KW-0393">Immunoglobulin domain</keyword>
<proteinExistence type="predicted"/>
<feature type="signal peptide" evidence="10">
    <location>
        <begin position="1"/>
        <end position="23"/>
    </location>
</feature>
<dbReference type="InterPro" id="IPR013106">
    <property type="entry name" value="Ig_V-set"/>
</dbReference>
<dbReference type="PROSITE" id="PS50835">
    <property type="entry name" value="IG_LIKE"/>
    <property type="match status" value="5"/>
</dbReference>
<feature type="compositionally biased region" description="Low complexity" evidence="9">
    <location>
        <begin position="1241"/>
        <end position="1260"/>
    </location>
</feature>
<feature type="compositionally biased region" description="Polar residues" evidence="9">
    <location>
        <begin position="1309"/>
        <end position="1318"/>
    </location>
</feature>
<feature type="domain" description="Fibronectin type-III" evidence="12">
    <location>
        <begin position="588"/>
        <end position="677"/>
    </location>
</feature>
<dbReference type="Pfam" id="PF13927">
    <property type="entry name" value="Ig_3"/>
    <property type="match status" value="3"/>
</dbReference>
<feature type="compositionally biased region" description="Polar residues" evidence="9">
    <location>
        <begin position="1126"/>
        <end position="1140"/>
    </location>
</feature>
<evidence type="ECO:0000313" key="14">
    <source>
        <dbReference type="Proteomes" id="UP000593567"/>
    </source>
</evidence>
<keyword evidence="2" id="KW-0812">Transmembrane</keyword>
<evidence type="ECO:0000256" key="2">
    <source>
        <dbReference type="ARBA" id="ARBA00022692"/>
    </source>
</evidence>
<keyword evidence="3 10" id="KW-0732">Signal</keyword>
<evidence type="ECO:0000256" key="1">
    <source>
        <dbReference type="ARBA" id="ARBA00004167"/>
    </source>
</evidence>
<keyword evidence="14" id="KW-1185">Reference proteome</keyword>
<reference evidence="13" key="1">
    <citation type="submission" date="2020-06" db="EMBL/GenBank/DDBJ databases">
        <title>Draft genome of Bugula neritina, a colonial animal packing powerful symbionts and potential medicines.</title>
        <authorList>
            <person name="Rayko M."/>
        </authorList>
    </citation>
    <scope>NUCLEOTIDE SEQUENCE [LARGE SCALE GENOMIC DNA]</scope>
    <source>
        <strain evidence="13">Kwan_BN1</strain>
    </source>
</reference>
<feature type="domain" description="Ig-like" evidence="11">
    <location>
        <begin position="373"/>
        <end position="457"/>
    </location>
</feature>
<dbReference type="SMART" id="SM00406">
    <property type="entry name" value="IGv"/>
    <property type="match status" value="3"/>
</dbReference>
<dbReference type="SMART" id="SM00408">
    <property type="entry name" value="IGc2"/>
    <property type="match status" value="4"/>
</dbReference>
<organism evidence="13 14">
    <name type="scientific">Bugula neritina</name>
    <name type="common">Brown bryozoan</name>
    <name type="synonym">Sertularia neritina</name>
    <dbReference type="NCBI Taxonomy" id="10212"/>
    <lineage>
        <taxon>Eukaryota</taxon>
        <taxon>Metazoa</taxon>
        <taxon>Spiralia</taxon>
        <taxon>Lophotrochozoa</taxon>
        <taxon>Bryozoa</taxon>
        <taxon>Gymnolaemata</taxon>
        <taxon>Cheilostomatida</taxon>
        <taxon>Flustrina</taxon>
        <taxon>Buguloidea</taxon>
        <taxon>Bugulidae</taxon>
        <taxon>Bugula</taxon>
    </lineage>
</organism>
<feature type="domain" description="Ig-like" evidence="11">
    <location>
        <begin position="291"/>
        <end position="370"/>
    </location>
</feature>
<dbReference type="EMBL" id="VXIV02001631">
    <property type="protein sequence ID" value="KAF6031276.1"/>
    <property type="molecule type" value="Genomic_DNA"/>
</dbReference>
<dbReference type="GO" id="GO:0007399">
    <property type="term" value="P:nervous system development"/>
    <property type="evidence" value="ECO:0007669"/>
    <property type="project" value="UniProtKB-ARBA"/>
</dbReference>
<feature type="region of interest" description="Disordered" evidence="9">
    <location>
        <begin position="1216"/>
        <end position="1332"/>
    </location>
</feature>
<evidence type="ECO:0000256" key="8">
    <source>
        <dbReference type="ARBA" id="ARBA00023319"/>
    </source>
</evidence>
<dbReference type="InterPro" id="IPR036179">
    <property type="entry name" value="Ig-like_dom_sf"/>
</dbReference>
<gene>
    <name evidence="13" type="ORF">EB796_010425</name>
</gene>
<feature type="region of interest" description="Disordered" evidence="9">
    <location>
        <begin position="851"/>
        <end position="870"/>
    </location>
</feature>
<keyword evidence="5" id="KW-1133">Transmembrane helix</keyword>
<dbReference type="PANTHER" id="PTHR44170:SF60">
    <property type="entry name" value="ROUNDABOUT HOMOLOG 1"/>
    <property type="match status" value="1"/>
</dbReference>
<feature type="compositionally biased region" description="Polar residues" evidence="9">
    <location>
        <begin position="945"/>
        <end position="965"/>
    </location>
</feature>
<feature type="compositionally biased region" description="Basic residues" evidence="9">
    <location>
        <begin position="1261"/>
        <end position="1270"/>
    </location>
</feature>
<accession>A0A7J7K115</accession>
<dbReference type="InterPro" id="IPR013098">
    <property type="entry name" value="Ig_I-set"/>
</dbReference>
<feature type="compositionally biased region" description="Pro residues" evidence="9">
    <location>
        <begin position="979"/>
        <end position="989"/>
    </location>
</feature>
<keyword evidence="7" id="KW-1015">Disulfide bond</keyword>
<dbReference type="SMART" id="SM00409">
    <property type="entry name" value="IG"/>
    <property type="match status" value="4"/>
</dbReference>
<dbReference type="InterPro" id="IPR036116">
    <property type="entry name" value="FN3_sf"/>
</dbReference>
<evidence type="ECO:0000256" key="6">
    <source>
        <dbReference type="ARBA" id="ARBA00023136"/>
    </source>
</evidence>
<feature type="chain" id="PRO_5029806288" evidence="10">
    <location>
        <begin position="24"/>
        <end position="1332"/>
    </location>
</feature>
<evidence type="ECO:0000259" key="11">
    <source>
        <dbReference type="PROSITE" id="PS50835"/>
    </source>
</evidence>
<dbReference type="OrthoDB" id="428111at2759"/>
<feature type="region of interest" description="Disordered" evidence="9">
    <location>
        <begin position="942"/>
        <end position="994"/>
    </location>
</feature>
<evidence type="ECO:0000256" key="5">
    <source>
        <dbReference type="ARBA" id="ARBA00022989"/>
    </source>
</evidence>
<feature type="domain" description="Ig-like" evidence="11">
    <location>
        <begin position="123"/>
        <end position="194"/>
    </location>
</feature>
<dbReference type="SUPFAM" id="SSF48726">
    <property type="entry name" value="Immunoglobulin"/>
    <property type="match status" value="5"/>
</dbReference>
<dbReference type="PANTHER" id="PTHR44170">
    <property type="entry name" value="PROTEIN SIDEKICK"/>
    <property type="match status" value="1"/>
</dbReference>
<dbReference type="FunFam" id="2.60.40.10:FF:000028">
    <property type="entry name" value="Neuronal cell adhesion molecule"/>
    <property type="match status" value="1"/>
</dbReference>